<dbReference type="Proteomes" id="UP001348641">
    <property type="component" value="Unassembled WGS sequence"/>
</dbReference>
<reference evidence="1 2" key="1">
    <citation type="submission" date="2023-07" db="EMBL/GenBank/DDBJ databases">
        <authorList>
            <person name="Girao M."/>
            <person name="Carvalho M.F."/>
        </authorList>
    </citation>
    <scope>NUCLEOTIDE SEQUENCE [LARGE SCALE GENOMIC DNA]</scope>
    <source>
        <strain evidence="1 2">66/93</strain>
    </source>
</reference>
<dbReference type="RefSeq" id="WP_330159506.1">
    <property type="nucleotide sequence ID" value="NZ_BAAAJA010000008.1"/>
</dbReference>
<name>A0ABU7KT59_9ACTN</name>
<dbReference type="Pfam" id="PF05331">
    <property type="entry name" value="DUF742"/>
    <property type="match status" value="1"/>
</dbReference>
<organism evidence="1 2">
    <name type="scientific">Nocardiopsis tropica</name>
    <dbReference type="NCBI Taxonomy" id="109330"/>
    <lineage>
        <taxon>Bacteria</taxon>
        <taxon>Bacillati</taxon>
        <taxon>Actinomycetota</taxon>
        <taxon>Actinomycetes</taxon>
        <taxon>Streptosporangiales</taxon>
        <taxon>Nocardiopsidaceae</taxon>
        <taxon>Nocardiopsis</taxon>
    </lineage>
</organism>
<protein>
    <submittedName>
        <fullName evidence="1">DUF742 domain-containing protein</fullName>
    </submittedName>
</protein>
<dbReference type="PANTHER" id="PTHR36221:SF1">
    <property type="entry name" value="DUF742 DOMAIN-CONTAINING PROTEIN"/>
    <property type="match status" value="1"/>
</dbReference>
<dbReference type="PANTHER" id="PTHR36221">
    <property type="entry name" value="DUF742 DOMAIN-CONTAINING PROTEIN"/>
    <property type="match status" value="1"/>
</dbReference>
<evidence type="ECO:0000313" key="1">
    <source>
        <dbReference type="EMBL" id="MEE2052480.1"/>
    </source>
</evidence>
<dbReference type="InterPro" id="IPR007995">
    <property type="entry name" value="DUF742"/>
</dbReference>
<proteinExistence type="predicted"/>
<dbReference type="EMBL" id="JAUUCC010000047">
    <property type="protein sequence ID" value="MEE2052480.1"/>
    <property type="molecule type" value="Genomic_DNA"/>
</dbReference>
<accession>A0ABU7KT59</accession>
<evidence type="ECO:0000313" key="2">
    <source>
        <dbReference type="Proteomes" id="UP001348641"/>
    </source>
</evidence>
<sequence>MSAVPPGEESPREWSFESSLIRPYSLTGGRTRPSRSDFSMTSQVVAVPSGSPPEVDPELELILSLCARPLSVAEVASRTGFPLGVTRILLADLLDQGYVMVHTSDWERNRPDAATLRAVLDRIREL</sequence>
<gene>
    <name evidence="1" type="ORF">Q8A49_18430</name>
</gene>
<comment type="caution">
    <text evidence="1">The sequence shown here is derived from an EMBL/GenBank/DDBJ whole genome shotgun (WGS) entry which is preliminary data.</text>
</comment>